<sequence>MLYTQCRGCGEVFIIDAEHLTLARGQVRCHVCGTVFDALQTLTSEQPLDGEDLLLHDDGHAPPLLTRSFHSDAALVDDESETEPDADMETAESGGIVPDRPDEPSDESLDGDSFSFLDDDDPPLKADLPYHNAVNHRSSGQKWWVIMSVVLLVVLIWQAQQALANGRLRLPESQWADKICESLTCARQNRPIDLNAMSLVSRNIRSHPGRDHALIISATMINTEADDKRFPALSIRLSDLEGQVVAMRRFKAEEYLSKNILKAGFIHNTLVPVTLEIQNPGEQAVAFEIGFSQP</sequence>
<evidence type="ECO:0008006" key="5">
    <source>
        <dbReference type="Google" id="ProtNLM"/>
    </source>
</evidence>
<protein>
    <recommendedName>
        <fullName evidence="5">Zinc finger/thioredoxin putative domain-containing protein</fullName>
    </recommendedName>
</protein>
<keyword evidence="4" id="KW-1185">Reference proteome</keyword>
<dbReference type="EMBL" id="BMEO01000004">
    <property type="protein sequence ID" value="GGF92822.1"/>
    <property type="molecule type" value="Genomic_DNA"/>
</dbReference>
<evidence type="ECO:0000313" key="3">
    <source>
        <dbReference type="EMBL" id="GGF92822.1"/>
    </source>
</evidence>
<accession>A0A917FP71</accession>
<dbReference type="Pfam" id="PF11906">
    <property type="entry name" value="DUF3426"/>
    <property type="match status" value="1"/>
</dbReference>
<evidence type="ECO:0000256" key="2">
    <source>
        <dbReference type="SAM" id="Phobius"/>
    </source>
</evidence>
<dbReference type="Proteomes" id="UP000605253">
    <property type="component" value="Unassembled WGS sequence"/>
</dbReference>
<name>A0A917FP71_9GAMM</name>
<proteinExistence type="predicted"/>
<dbReference type="RefSeq" id="WP_188364961.1">
    <property type="nucleotide sequence ID" value="NZ_BAABJF010000015.1"/>
</dbReference>
<feature type="region of interest" description="Disordered" evidence="1">
    <location>
        <begin position="76"/>
        <end position="116"/>
    </location>
</feature>
<feature type="transmembrane region" description="Helical" evidence="2">
    <location>
        <begin position="143"/>
        <end position="159"/>
    </location>
</feature>
<dbReference type="InterPro" id="IPR021834">
    <property type="entry name" value="DUF3426"/>
</dbReference>
<keyword evidence="2" id="KW-0472">Membrane</keyword>
<keyword evidence="2" id="KW-1133">Transmembrane helix</keyword>
<dbReference type="AlphaFoldDB" id="A0A917FP71"/>
<dbReference type="NCBIfam" id="TIGR02098">
    <property type="entry name" value="MJ0042_CXXC"/>
    <property type="match status" value="1"/>
</dbReference>
<gene>
    <name evidence="3" type="ORF">GCM10011365_12610</name>
</gene>
<reference evidence="3" key="2">
    <citation type="submission" date="2020-09" db="EMBL/GenBank/DDBJ databases">
        <authorList>
            <person name="Sun Q."/>
            <person name="Zhou Y."/>
        </authorList>
    </citation>
    <scope>NUCLEOTIDE SEQUENCE</scope>
    <source>
        <strain evidence="3">CGMCC 1.12181</strain>
    </source>
</reference>
<organism evidence="3 4">
    <name type="scientific">Marinicella pacifica</name>
    <dbReference type="NCBI Taxonomy" id="1171543"/>
    <lineage>
        <taxon>Bacteria</taxon>
        <taxon>Pseudomonadati</taxon>
        <taxon>Pseudomonadota</taxon>
        <taxon>Gammaproteobacteria</taxon>
        <taxon>Lysobacterales</taxon>
        <taxon>Marinicellaceae</taxon>
        <taxon>Marinicella</taxon>
    </lineage>
</organism>
<feature type="compositionally biased region" description="Acidic residues" evidence="1">
    <location>
        <begin position="76"/>
        <end position="90"/>
    </location>
</feature>
<keyword evidence="2" id="KW-0812">Transmembrane</keyword>
<comment type="caution">
    <text evidence="3">The sequence shown here is derived from an EMBL/GenBank/DDBJ whole genome shotgun (WGS) entry which is preliminary data.</text>
</comment>
<evidence type="ECO:0000313" key="4">
    <source>
        <dbReference type="Proteomes" id="UP000605253"/>
    </source>
</evidence>
<evidence type="ECO:0000256" key="1">
    <source>
        <dbReference type="SAM" id="MobiDB-lite"/>
    </source>
</evidence>
<dbReference type="InterPro" id="IPR011723">
    <property type="entry name" value="Znf/thioredoxin_put"/>
</dbReference>
<reference evidence="3" key="1">
    <citation type="journal article" date="2014" name="Int. J. Syst. Evol. Microbiol.">
        <title>Complete genome sequence of Corynebacterium casei LMG S-19264T (=DSM 44701T), isolated from a smear-ripened cheese.</title>
        <authorList>
            <consortium name="US DOE Joint Genome Institute (JGI-PGF)"/>
            <person name="Walter F."/>
            <person name="Albersmeier A."/>
            <person name="Kalinowski J."/>
            <person name="Ruckert C."/>
        </authorList>
    </citation>
    <scope>NUCLEOTIDE SEQUENCE</scope>
    <source>
        <strain evidence="3">CGMCC 1.12181</strain>
    </source>
</reference>